<evidence type="ECO:0000313" key="1">
    <source>
        <dbReference type="EMBL" id="KAG5640993.1"/>
    </source>
</evidence>
<proteinExistence type="predicted"/>
<dbReference type="AlphaFoldDB" id="A0A9P7K8D5"/>
<protein>
    <submittedName>
        <fullName evidence="1">Uncharacterized protein</fullName>
    </submittedName>
</protein>
<name>A0A9P7K8D5_9AGAR</name>
<dbReference type="EMBL" id="JABCKV010000422">
    <property type="protein sequence ID" value="KAG5640993.1"/>
    <property type="molecule type" value="Genomic_DNA"/>
</dbReference>
<reference evidence="1" key="2">
    <citation type="submission" date="2021-10" db="EMBL/GenBank/DDBJ databases">
        <title>Phylogenomics reveals ancestral predisposition of the termite-cultivated fungus Termitomyces towards a domesticated lifestyle.</title>
        <authorList>
            <person name="Auxier B."/>
            <person name="Grum-Grzhimaylo A."/>
            <person name="Cardenas M.E."/>
            <person name="Lodge J.D."/>
            <person name="Laessoe T."/>
            <person name="Pedersen O."/>
            <person name="Smith M.E."/>
            <person name="Kuyper T.W."/>
            <person name="Franco-Molano E.A."/>
            <person name="Baroni T.J."/>
            <person name="Aanen D.K."/>
        </authorList>
    </citation>
    <scope>NUCLEOTIDE SEQUENCE</scope>
    <source>
        <strain evidence="1">AP01</strain>
        <tissue evidence="1">Mycelium</tissue>
    </source>
</reference>
<keyword evidence="2" id="KW-1185">Reference proteome</keyword>
<sequence length="271" mass="30945">MWSVYLKAELPSDAFLISRLRPAVALADANIPCIVWGEEALAWIHGVPTYTFNTLHLLVPETQIELASNTLTRVLPEYAPNDPRTNYPFPDWLFAPREKEKFQALGRFPYASPLTVRLSHTRLASAIDHPSVRRNISTLDHIVLTPDSFFHLSATDTTSLVSLPSLTPPSLSAVRFSSLPTMYDALFSTISAPERSEYSTGLGQDLDIYLGYLHLYYFSEYVKGWYKELKDLPEPIREVSLALRAENQPRFWEMWLKDEPFEDASDDESDW</sequence>
<accession>A0A9P7K8D5</accession>
<gene>
    <name evidence="1" type="ORF">DXG03_006447</name>
</gene>
<organism evidence="1 2">
    <name type="scientific">Asterophora parasitica</name>
    <dbReference type="NCBI Taxonomy" id="117018"/>
    <lineage>
        <taxon>Eukaryota</taxon>
        <taxon>Fungi</taxon>
        <taxon>Dikarya</taxon>
        <taxon>Basidiomycota</taxon>
        <taxon>Agaricomycotina</taxon>
        <taxon>Agaricomycetes</taxon>
        <taxon>Agaricomycetidae</taxon>
        <taxon>Agaricales</taxon>
        <taxon>Tricholomatineae</taxon>
        <taxon>Lyophyllaceae</taxon>
        <taxon>Asterophora</taxon>
    </lineage>
</organism>
<reference evidence="1" key="1">
    <citation type="submission" date="2020-07" db="EMBL/GenBank/DDBJ databases">
        <authorList>
            <person name="Nieuwenhuis M."/>
            <person name="Van De Peppel L.J.J."/>
        </authorList>
    </citation>
    <scope>NUCLEOTIDE SEQUENCE</scope>
    <source>
        <strain evidence="1">AP01</strain>
        <tissue evidence="1">Mycelium</tissue>
    </source>
</reference>
<comment type="caution">
    <text evidence="1">The sequence shown here is derived from an EMBL/GenBank/DDBJ whole genome shotgun (WGS) entry which is preliminary data.</text>
</comment>
<dbReference type="OrthoDB" id="2730545at2759"/>
<evidence type="ECO:0000313" key="2">
    <source>
        <dbReference type="Proteomes" id="UP000775547"/>
    </source>
</evidence>
<dbReference type="Proteomes" id="UP000775547">
    <property type="component" value="Unassembled WGS sequence"/>
</dbReference>